<organism evidence="2 3">
    <name type="scientific">Effusibacillus consociatus</name>
    <dbReference type="NCBI Taxonomy" id="1117041"/>
    <lineage>
        <taxon>Bacteria</taxon>
        <taxon>Bacillati</taxon>
        <taxon>Bacillota</taxon>
        <taxon>Bacilli</taxon>
        <taxon>Bacillales</taxon>
        <taxon>Alicyclobacillaceae</taxon>
        <taxon>Effusibacillus</taxon>
    </lineage>
</organism>
<dbReference type="EMBL" id="JBHSHC010000112">
    <property type="protein sequence ID" value="MFC4768968.1"/>
    <property type="molecule type" value="Genomic_DNA"/>
</dbReference>
<evidence type="ECO:0000313" key="2">
    <source>
        <dbReference type="EMBL" id="MFC4768968.1"/>
    </source>
</evidence>
<protein>
    <submittedName>
        <fullName evidence="2">ComEC/Rec2 family competence protein</fullName>
    </submittedName>
</protein>
<proteinExistence type="predicted"/>
<dbReference type="RefSeq" id="WP_380026925.1">
    <property type="nucleotide sequence ID" value="NZ_JBHSHC010000112.1"/>
</dbReference>
<dbReference type="InterPro" id="IPR001279">
    <property type="entry name" value="Metallo-B-lactamas"/>
</dbReference>
<dbReference type="PANTHER" id="PTHR30619:SF1">
    <property type="entry name" value="RECOMBINATION PROTEIN 2"/>
    <property type="match status" value="1"/>
</dbReference>
<accession>A0ABV9Q593</accession>
<dbReference type="Gene3D" id="3.60.15.10">
    <property type="entry name" value="Ribonuclease Z/Hydroxyacylglutathione hydrolase-like"/>
    <property type="match status" value="1"/>
</dbReference>
<dbReference type="PANTHER" id="PTHR30619">
    <property type="entry name" value="DNA INTERNALIZATION/COMPETENCE PROTEIN COMEC/REC2"/>
    <property type="match status" value="1"/>
</dbReference>
<sequence>MAFKQNFILWIFVPFLIVAGATMETLLPVTHYFDRLPINTKVDLKGKAAIRFLDLGNGVSAVLQTEEGHHILIDGGEDQSALMILKELAMLEAQRLDFVFLTTPKPEHMGGFGILTQTVPIGKIAYPHLSAAEFGLDAYEAAKSIPRIRLKADQTYILGENLSIKVFNPREPVYGVVGEQSLVFQMTYRGTTILFTGDISEQVTEKLLDLPIESDILVIPNHAKKNSFHTDFLQKVNPKVAVITGVKKGSSSPDESIVEQLYESWIDVYRTDQQGTITVLFSNRSFEVIRP</sequence>
<dbReference type="Proteomes" id="UP001596002">
    <property type="component" value="Unassembled WGS sequence"/>
</dbReference>
<keyword evidence="3" id="KW-1185">Reference proteome</keyword>
<dbReference type="SMART" id="SM00849">
    <property type="entry name" value="Lactamase_B"/>
    <property type="match status" value="1"/>
</dbReference>
<reference evidence="3" key="1">
    <citation type="journal article" date="2019" name="Int. J. Syst. Evol. Microbiol.">
        <title>The Global Catalogue of Microorganisms (GCM) 10K type strain sequencing project: providing services to taxonomists for standard genome sequencing and annotation.</title>
        <authorList>
            <consortium name="The Broad Institute Genomics Platform"/>
            <consortium name="The Broad Institute Genome Sequencing Center for Infectious Disease"/>
            <person name="Wu L."/>
            <person name="Ma J."/>
        </authorList>
    </citation>
    <scope>NUCLEOTIDE SEQUENCE [LARGE SCALE GENOMIC DNA]</scope>
    <source>
        <strain evidence="3">WYCCWR 12678</strain>
    </source>
</reference>
<evidence type="ECO:0000313" key="3">
    <source>
        <dbReference type="Proteomes" id="UP001596002"/>
    </source>
</evidence>
<dbReference type="InterPro" id="IPR036866">
    <property type="entry name" value="RibonucZ/Hydroxyglut_hydro"/>
</dbReference>
<dbReference type="InterPro" id="IPR052159">
    <property type="entry name" value="Competence_DNA_uptake"/>
</dbReference>
<evidence type="ECO:0000259" key="1">
    <source>
        <dbReference type="SMART" id="SM00849"/>
    </source>
</evidence>
<dbReference type="Pfam" id="PF00753">
    <property type="entry name" value="Lactamase_B"/>
    <property type="match status" value="1"/>
</dbReference>
<feature type="domain" description="Metallo-beta-lactamase" evidence="1">
    <location>
        <begin position="58"/>
        <end position="246"/>
    </location>
</feature>
<name>A0ABV9Q593_9BACL</name>
<gene>
    <name evidence="2" type="ORF">ACFO8Q_16640</name>
</gene>
<comment type="caution">
    <text evidence="2">The sequence shown here is derived from an EMBL/GenBank/DDBJ whole genome shotgun (WGS) entry which is preliminary data.</text>
</comment>
<dbReference type="SUPFAM" id="SSF56281">
    <property type="entry name" value="Metallo-hydrolase/oxidoreductase"/>
    <property type="match status" value="1"/>
</dbReference>